<dbReference type="EMBL" id="NEVU01000002">
    <property type="protein sequence ID" value="OZI74684.1"/>
    <property type="molecule type" value="Genomic_DNA"/>
</dbReference>
<evidence type="ECO:0000256" key="5">
    <source>
        <dbReference type="ARBA" id="ARBA00023143"/>
    </source>
</evidence>
<comment type="subcellular location">
    <subcellularLocation>
        <location evidence="7">Cell membrane</location>
    </subcellularLocation>
    <subcellularLocation>
        <location evidence="7">Bacterial flagellum basal body</location>
    </subcellularLocation>
</comment>
<dbReference type="Pfam" id="PF04347">
    <property type="entry name" value="FliO"/>
    <property type="match status" value="1"/>
</dbReference>
<evidence type="ECO:0000313" key="9">
    <source>
        <dbReference type="Proteomes" id="UP000216429"/>
    </source>
</evidence>
<keyword evidence="1 7" id="KW-1003">Cell membrane</keyword>
<dbReference type="OrthoDB" id="9182371at2"/>
<evidence type="ECO:0000256" key="4">
    <source>
        <dbReference type="ARBA" id="ARBA00023136"/>
    </source>
</evidence>
<keyword evidence="3" id="KW-1133">Transmembrane helix</keyword>
<evidence type="ECO:0000256" key="7">
    <source>
        <dbReference type="RuleBase" id="RU362064"/>
    </source>
</evidence>
<sequence length="104" mass="10952">MNEASLMRVVLGLLLVVAAILVAGWLARRAGVGPRAQGALLRQIASQTLGPRQSVVIIEVEKTWLVLGVTPGQITTLHTLPAGEIPVADAASFAHKLGQALTRR</sequence>
<keyword evidence="5 7" id="KW-0975">Bacterial flagellum</keyword>
<keyword evidence="8" id="KW-0969">Cilium</keyword>
<dbReference type="GO" id="GO:0009425">
    <property type="term" value="C:bacterial-type flagellum basal body"/>
    <property type="evidence" value="ECO:0007669"/>
    <property type="project" value="UniProtKB-SubCell"/>
</dbReference>
<dbReference type="GO" id="GO:0044781">
    <property type="term" value="P:bacterial-type flagellum organization"/>
    <property type="evidence" value="ECO:0007669"/>
    <property type="project" value="UniProtKB-UniRule"/>
</dbReference>
<dbReference type="PANTHER" id="PTHR38766">
    <property type="entry name" value="FLAGELLAR PROTEIN FLIO"/>
    <property type="match status" value="1"/>
</dbReference>
<name>A0A261VKL3_9BORD</name>
<comment type="caution">
    <text evidence="8">The sequence shown here is derived from an EMBL/GenBank/DDBJ whole genome shotgun (WGS) entry which is preliminary data.</text>
</comment>
<dbReference type="NCBIfam" id="TIGR03500">
    <property type="entry name" value="FliO_TIGR"/>
    <property type="match status" value="1"/>
</dbReference>
<reference evidence="9" key="1">
    <citation type="submission" date="2017-05" db="EMBL/GenBank/DDBJ databases">
        <title>Complete and WGS of Bordetella genogroups.</title>
        <authorList>
            <person name="Spilker T."/>
            <person name="Lipuma J."/>
        </authorList>
    </citation>
    <scope>NUCLEOTIDE SEQUENCE [LARGE SCALE GENOMIC DNA]</scope>
    <source>
        <strain evidence="9">AU6712</strain>
    </source>
</reference>
<dbReference type="AlphaFoldDB" id="A0A261VKL3"/>
<organism evidence="8 9">
    <name type="scientific">Bordetella genomosp. 12</name>
    <dbReference type="NCBI Taxonomy" id="463035"/>
    <lineage>
        <taxon>Bacteria</taxon>
        <taxon>Pseudomonadati</taxon>
        <taxon>Pseudomonadota</taxon>
        <taxon>Betaproteobacteria</taxon>
        <taxon>Burkholderiales</taxon>
        <taxon>Alcaligenaceae</taxon>
        <taxon>Bordetella</taxon>
    </lineage>
</organism>
<keyword evidence="4" id="KW-0472">Membrane</keyword>
<dbReference type="GO" id="GO:0005886">
    <property type="term" value="C:plasma membrane"/>
    <property type="evidence" value="ECO:0007669"/>
    <property type="project" value="UniProtKB-SubCell"/>
</dbReference>
<dbReference type="Proteomes" id="UP000216429">
    <property type="component" value="Unassembled WGS sequence"/>
</dbReference>
<evidence type="ECO:0000256" key="2">
    <source>
        <dbReference type="ARBA" id="ARBA00022692"/>
    </source>
</evidence>
<evidence type="ECO:0000256" key="3">
    <source>
        <dbReference type="ARBA" id="ARBA00022989"/>
    </source>
</evidence>
<evidence type="ECO:0000256" key="6">
    <source>
        <dbReference type="ARBA" id="ARBA00037937"/>
    </source>
</evidence>
<protein>
    <recommendedName>
        <fullName evidence="7">Flagellar protein</fullName>
    </recommendedName>
</protein>
<dbReference type="RefSeq" id="WP_094812551.1">
    <property type="nucleotide sequence ID" value="NZ_NEVU01000002.1"/>
</dbReference>
<accession>A0A261VKL3</accession>
<evidence type="ECO:0000256" key="1">
    <source>
        <dbReference type="ARBA" id="ARBA00022475"/>
    </source>
</evidence>
<dbReference type="InterPro" id="IPR022781">
    <property type="entry name" value="Flagellar_biosynth_FliO"/>
</dbReference>
<keyword evidence="9" id="KW-1185">Reference proteome</keyword>
<gene>
    <name evidence="8" type="ORF">CAL22_09530</name>
</gene>
<dbReference type="PANTHER" id="PTHR38766:SF1">
    <property type="entry name" value="FLAGELLAR PROTEIN FLIO"/>
    <property type="match status" value="1"/>
</dbReference>
<dbReference type="InterPro" id="IPR052205">
    <property type="entry name" value="FliO/MopB"/>
</dbReference>
<keyword evidence="8" id="KW-0966">Cell projection</keyword>
<comment type="similarity">
    <text evidence="6 7">Belongs to the FliO/MopB family.</text>
</comment>
<keyword evidence="2" id="KW-0812">Transmembrane</keyword>
<evidence type="ECO:0000313" key="8">
    <source>
        <dbReference type="EMBL" id="OZI74684.1"/>
    </source>
</evidence>
<keyword evidence="8" id="KW-0282">Flagellum</keyword>
<proteinExistence type="inferred from homology"/>